<dbReference type="InterPro" id="IPR027417">
    <property type="entry name" value="P-loop_NTPase"/>
</dbReference>
<dbReference type="Gene3D" id="3.40.50.300">
    <property type="entry name" value="P-loop containing nucleotide triphosphate hydrolases"/>
    <property type="match status" value="1"/>
</dbReference>
<evidence type="ECO:0000313" key="2">
    <source>
        <dbReference type="Proteomes" id="UP000248161"/>
    </source>
</evidence>
<comment type="caution">
    <text evidence="1">The sequence shown here is derived from an EMBL/GenBank/DDBJ whole genome shotgun (WGS) entry which is preliminary data.</text>
</comment>
<organism evidence="1 2">
    <name type="scientific">Candidatus Thalassarchaeum betae</name>
    <dbReference type="NCBI Taxonomy" id="2599289"/>
    <lineage>
        <taxon>Archaea</taxon>
        <taxon>Methanobacteriati</taxon>
        <taxon>Thermoplasmatota</taxon>
        <taxon>Candidatus Poseidoniia</taxon>
        <taxon>Candidatus Poseidoniales</taxon>
        <taxon>Candidatus Thalassarchaeaceae</taxon>
        <taxon>Candidatus Thalassarchaeum</taxon>
    </lineage>
</organism>
<evidence type="ECO:0000313" key="1">
    <source>
        <dbReference type="EMBL" id="PXF20875.1"/>
    </source>
</evidence>
<gene>
    <name evidence="1" type="ORF">CXX69_06405</name>
</gene>
<dbReference type="EMBL" id="PSPG01000016">
    <property type="protein sequence ID" value="PXF20875.1"/>
    <property type="molecule type" value="Genomic_DNA"/>
</dbReference>
<protein>
    <recommendedName>
        <fullName evidence="3">Sulfotransferase domain-containing protein</fullName>
    </recommendedName>
</protein>
<proteinExistence type="predicted"/>
<reference evidence="1 2" key="1">
    <citation type="journal article" date="2015" name="Nat. Commun.">
        <title>Genomic and transcriptomic evidence for scavenging of diverse organic compounds by widespread deep-sea archaea.</title>
        <authorList>
            <person name="Li M."/>
            <person name="Baker B.J."/>
            <person name="Anantharaman K."/>
            <person name="Jain S."/>
            <person name="Breier J.A."/>
            <person name="Dick G.J."/>
        </authorList>
    </citation>
    <scope>NUCLEOTIDE SEQUENCE [LARGE SCALE GENOMIC DNA]</scope>
    <source>
        <strain evidence="1">Cayman_51_deep</strain>
    </source>
</reference>
<evidence type="ECO:0008006" key="3">
    <source>
        <dbReference type="Google" id="ProtNLM"/>
    </source>
</evidence>
<name>A0A2V3HPA4_9ARCH</name>
<accession>A0A2V3HPA4</accession>
<dbReference type="AlphaFoldDB" id="A0A2V3HPA4"/>
<sequence>MMGGGEGYRLVWFQHLHKAAGTLIVNLAEVNGETLYPSHANGNPKDEDGEVIPLWEFDAELLSSFIDNCESQGVTFVATEHGAPDYSVLAADPRVFLISCMREPLKRGVANHNYAYYSGYTDAATLEEFVSEANVHMSDEYYVRMFSRREQLPLAPIEEDDYMRAMDALSGFDLVLSTEHMVLQERLSESLGWSELGADRHATFGDGWKAWNMLKRLQLGRLVRYLRKRDASESRAALEGRFDMDYRLMAKLFGD</sequence>
<dbReference type="Proteomes" id="UP000248161">
    <property type="component" value="Unassembled WGS sequence"/>
</dbReference>